<reference evidence="2" key="1">
    <citation type="submission" date="2020-11" db="EMBL/GenBank/DDBJ databases">
        <title>Azospira restricta DSM 18626 genome sequence.</title>
        <authorList>
            <person name="Moe W.M."/>
        </authorList>
    </citation>
    <scope>NUCLEOTIDE SEQUENCE</scope>
    <source>
        <strain evidence="2">DSM 18626</strain>
    </source>
</reference>
<accession>A0A974SRM7</accession>
<dbReference type="EMBL" id="CP064781">
    <property type="protein sequence ID" value="QRJ65197.1"/>
    <property type="molecule type" value="Genomic_DNA"/>
</dbReference>
<keyword evidence="3" id="KW-1185">Reference proteome</keyword>
<dbReference type="Proteomes" id="UP000663444">
    <property type="component" value="Chromosome"/>
</dbReference>
<evidence type="ECO:0000313" key="2">
    <source>
        <dbReference type="EMBL" id="QRJ65197.1"/>
    </source>
</evidence>
<dbReference type="KEGG" id="ares:IWH25_07650"/>
<name>A0A974SRM7_9RHOO</name>
<dbReference type="RefSeq" id="WP_203388722.1">
    <property type="nucleotide sequence ID" value="NZ_CP064781.1"/>
</dbReference>
<dbReference type="Pfam" id="PF09361">
    <property type="entry name" value="Phasin_2"/>
    <property type="match status" value="1"/>
</dbReference>
<dbReference type="NCBIfam" id="TIGR01841">
    <property type="entry name" value="phasin"/>
    <property type="match status" value="1"/>
</dbReference>
<dbReference type="InterPro" id="IPR018968">
    <property type="entry name" value="Phasin"/>
</dbReference>
<dbReference type="InterPro" id="IPR010127">
    <property type="entry name" value="Phasin_subfam-1"/>
</dbReference>
<proteinExistence type="predicted"/>
<sequence>MTANNLDQLATAQKANAEVMMALMRTAFEGMEKLAALNMAASREFFNASVANTQQILAAKDAQELAKINATLSQPNVQKLMDYSRSVYDLVTQLQQEVTKVMDAQYSTFSKKASATIEKTSAQAPVGGDVFAAAMKSMLDATNQAFGNMQNMAKQMTEIADANLQAASSATAKAVGAGTTKKK</sequence>
<feature type="domain" description="Phasin" evidence="1">
    <location>
        <begin position="8"/>
        <end position="106"/>
    </location>
</feature>
<protein>
    <submittedName>
        <fullName evidence="2">Phasin family protein</fullName>
    </submittedName>
</protein>
<dbReference type="AlphaFoldDB" id="A0A974SRM7"/>
<organism evidence="2 3">
    <name type="scientific">Azospira restricta</name>
    <dbReference type="NCBI Taxonomy" id="404405"/>
    <lineage>
        <taxon>Bacteria</taxon>
        <taxon>Pseudomonadati</taxon>
        <taxon>Pseudomonadota</taxon>
        <taxon>Betaproteobacteria</taxon>
        <taxon>Rhodocyclales</taxon>
        <taxon>Rhodocyclaceae</taxon>
        <taxon>Azospira</taxon>
    </lineage>
</organism>
<gene>
    <name evidence="2" type="ORF">IWH25_07650</name>
</gene>
<evidence type="ECO:0000259" key="1">
    <source>
        <dbReference type="Pfam" id="PF09361"/>
    </source>
</evidence>
<evidence type="ECO:0000313" key="3">
    <source>
        <dbReference type="Proteomes" id="UP000663444"/>
    </source>
</evidence>